<reference evidence="3 4" key="1">
    <citation type="journal article" date="2016" name="Nat. Commun.">
        <title>Thousands of microbial genomes shed light on interconnected biogeochemical processes in an aquifer system.</title>
        <authorList>
            <person name="Anantharaman K."/>
            <person name="Brown C.T."/>
            <person name="Hug L.A."/>
            <person name="Sharon I."/>
            <person name="Castelle C.J."/>
            <person name="Probst A.J."/>
            <person name="Thomas B.C."/>
            <person name="Singh A."/>
            <person name="Wilkins M.J."/>
            <person name="Karaoz U."/>
            <person name="Brodie E.L."/>
            <person name="Williams K.H."/>
            <person name="Hubbard S.S."/>
            <person name="Banfield J.F."/>
        </authorList>
    </citation>
    <scope>NUCLEOTIDE SEQUENCE [LARGE SCALE GENOMIC DNA]</scope>
</reference>
<gene>
    <name evidence="3" type="ORF">A2V58_08880</name>
</gene>
<evidence type="ECO:0000256" key="1">
    <source>
        <dbReference type="SAM" id="Coils"/>
    </source>
</evidence>
<proteinExistence type="predicted"/>
<protein>
    <submittedName>
        <fullName evidence="3">Pilus assembly protein PilN</fullName>
    </submittedName>
</protein>
<name>A0A1F6UER1_9PROT</name>
<dbReference type="PANTHER" id="PTHR40278:SF2">
    <property type="entry name" value="TYPE IV PILUS INNER MEMBRANE COMPONENT PILN"/>
    <property type="match status" value="1"/>
</dbReference>
<dbReference type="EMBL" id="MFSV01000203">
    <property type="protein sequence ID" value="OGI55870.1"/>
    <property type="molecule type" value="Genomic_DNA"/>
</dbReference>
<dbReference type="Pfam" id="PF05137">
    <property type="entry name" value="PilN"/>
    <property type="match status" value="1"/>
</dbReference>
<sequence>MTRLNLLPWRDLRRKEQDRQLLSIAVGVWLLMGLVIFYAHLHVSGLIENQEKRNEFLVNETKKLDEEIKEIRELQAARAALLARMRVIQQLQMDRTQVVHLFDDLARKLPEGVYLTGLKQSGKVITLNGSAQSNARVSAFMRNLEASDWFTKPDLDVVNVKVKGGDRVSEFTLRVDQKVKQESDGAGP</sequence>
<dbReference type="GO" id="GO:0043107">
    <property type="term" value="P:type IV pilus-dependent motility"/>
    <property type="evidence" value="ECO:0007669"/>
    <property type="project" value="TreeGrafter"/>
</dbReference>
<evidence type="ECO:0000313" key="4">
    <source>
        <dbReference type="Proteomes" id="UP000177950"/>
    </source>
</evidence>
<feature type="coiled-coil region" evidence="1">
    <location>
        <begin position="47"/>
        <end position="84"/>
    </location>
</feature>
<dbReference type="PANTHER" id="PTHR40278">
    <property type="entry name" value="DNA UTILIZATION PROTEIN HOFN"/>
    <property type="match status" value="1"/>
</dbReference>
<dbReference type="InterPro" id="IPR052534">
    <property type="entry name" value="Extracell_DNA_Util/SecSys_Comp"/>
</dbReference>
<dbReference type="AlphaFoldDB" id="A0A1F6UER1"/>
<keyword evidence="1" id="KW-0175">Coiled coil</keyword>
<keyword evidence="2" id="KW-0812">Transmembrane</keyword>
<dbReference type="Proteomes" id="UP000177950">
    <property type="component" value="Unassembled WGS sequence"/>
</dbReference>
<accession>A0A1F6UER1</accession>
<feature type="transmembrane region" description="Helical" evidence="2">
    <location>
        <begin position="21"/>
        <end position="41"/>
    </location>
</feature>
<evidence type="ECO:0000313" key="3">
    <source>
        <dbReference type="EMBL" id="OGI55870.1"/>
    </source>
</evidence>
<keyword evidence="2" id="KW-1133">Transmembrane helix</keyword>
<organism evidence="3 4">
    <name type="scientific">Candidatus Muproteobacteria bacterium RBG_19FT_COMBO_61_10</name>
    <dbReference type="NCBI Taxonomy" id="1817761"/>
    <lineage>
        <taxon>Bacteria</taxon>
        <taxon>Pseudomonadati</taxon>
        <taxon>Pseudomonadota</taxon>
        <taxon>Candidatus Muproteobacteria</taxon>
    </lineage>
</organism>
<dbReference type="InterPro" id="IPR007813">
    <property type="entry name" value="PilN"/>
</dbReference>
<dbReference type="GO" id="GO:0043683">
    <property type="term" value="P:type IV pilus assembly"/>
    <property type="evidence" value="ECO:0007669"/>
    <property type="project" value="TreeGrafter"/>
</dbReference>
<evidence type="ECO:0000256" key="2">
    <source>
        <dbReference type="SAM" id="Phobius"/>
    </source>
</evidence>
<comment type="caution">
    <text evidence="3">The sequence shown here is derived from an EMBL/GenBank/DDBJ whole genome shotgun (WGS) entry which is preliminary data.</text>
</comment>
<keyword evidence="2" id="KW-0472">Membrane</keyword>